<dbReference type="InterPro" id="IPR014710">
    <property type="entry name" value="RmlC-like_jellyroll"/>
</dbReference>
<reference evidence="1 2" key="1">
    <citation type="journal article" date="2019" name="Int. J. Syst. Evol. Microbiol.">
        <title>The Global Catalogue of Microorganisms (GCM) 10K type strain sequencing project: providing services to taxonomists for standard genome sequencing and annotation.</title>
        <authorList>
            <consortium name="The Broad Institute Genomics Platform"/>
            <consortium name="The Broad Institute Genome Sequencing Center for Infectious Disease"/>
            <person name="Wu L."/>
            <person name="Ma J."/>
        </authorList>
    </citation>
    <scope>NUCLEOTIDE SEQUENCE [LARGE SCALE GENOMIC DNA]</scope>
    <source>
        <strain evidence="1 2">JCM 14326</strain>
    </source>
</reference>
<dbReference type="Proteomes" id="UP001501094">
    <property type="component" value="Unassembled WGS sequence"/>
</dbReference>
<dbReference type="Gene3D" id="2.60.120.10">
    <property type="entry name" value="Jelly Rolls"/>
    <property type="match status" value="1"/>
</dbReference>
<keyword evidence="2" id="KW-1185">Reference proteome</keyword>
<protein>
    <recommendedName>
        <fullName evidence="3">Signal peptidase I</fullName>
    </recommendedName>
</protein>
<sequence length="120" mass="13467">MSDNWYSGNANDDADQHRGWLLGHFIAPQTPGSTVRQSDHLEVKWGIHPAGQQRPEWTADDQRTTMLLLVSGRFRLDLTTGSTVLERQGDYVVWGPGIDHSWQAEKDSVVVTVRWPSLAG</sequence>
<dbReference type="SUPFAM" id="SSF51182">
    <property type="entry name" value="RmlC-like cupins"/>
    <property type="match status" value="1"/>
</dbReference>
<evidence type="ECO:0000313" key="2">
    <source>
        <dbReference type="Proteomes" id="UP001501094"/>
    </source>
</evidence>
<name>A0ABN2NJB2_9MICO</name>
<dbReference type="InterPro" id="IPR011051">
    <property type="entry name" value="RmlC_Cupin_sf"/>
</dbReference>
<organism evidence="1 2">
    <name type="scientific">Myceligenerans crystallogenes</name>
    <dbReference type="NCBI Taxonomy" id="316335"/>
    <lineage>
        <taxon>Bacteria</taxon>
        <taxon>Bacillati</taxon>
        <taxon>Actinomycetota</taxon>
        <taxon>Actinomycetes</taxon>
        <taxon>Micrococcales</taxon>
        <taxon>Promicromonosporaceae</taxon>
        <taxon>Myceligenerans</taxon>
    </lineage>
</organism>
<gene>
    <name evidence="1" type="ORF">GCM10009751_30920</name>
</gene>
<accession>A0ABN2NJB2</accession>
<dbReference type="RefSeq" id="WP_344104567.1">
    <property type="nucleotide sequence ID" value="NZ_BAAANL010000006.1"/>
</dbReference>
<evidence type="ECO:0000313" key="1">
    <source>
        <dbReference type="EMBL" id="GAA1869851.1"/>
    </source>
</evidence>
<comment type="caution">
    <text evidence="1">The sequence shown here is derived from an EMBL/GenBank/DDBJ whole genome shotgun (WGS) entry which is preliminary data.</text>
</comment>
<proteinExistence type="predicted"/>
<dbReference type="EMBL" id="BAAANL010000006">
    <property type="protein sequence ID" value="GAA1869851.1"/>
    <property type="molecule type" value="Genomic_DNA"/>
</dbReference>
<evidence type="ECO:0008006" key="3">
    <source>
        <dbReference type="Google" id="ProtNLM"/>
    </source>
</evidence>